<feature type="transmembrane region" description="Helical" evidence="2">
    <location>
        <begin position="60"/>
        <end position="81"/>
    </location>
</feature>
<dbReference type="EMBL" id="STGV01000001">
    <property type="protein sequence ID" value="THV24784.1"/>
    <property type="molecule type" value="Genomic_DNA"/>
</dbReference>
<dbReference type="RefSeq" id="WP_136596632.1">
    <property type="nucleotide sequence ID" value="NZ_STGV01000001.1"/>
</dbReference>
<evidence type="ECO:0000256" key="1">
    <source>
        <dbReference type="SAM" id="MobiDB-lite"/>
    </source>
</evidence>
<feature type="compositionally biased region" description="Acidic residues" evidence="1">
    <location>
        <begin position="214"/>
        <end position="239"/>
    </location>
</feature>
<evidence type="ECO:0000313" key="3">
    <source>
        <dbReference type="EMBL" id="THV24784.1"/>
    </source>
</evidence>
<dbReference type="Proteomes" id="UP000308828">
    <property type="component" value="Unassembled WGS sequence"/>
</dbReference>
<evidence type="ECO:0000313" key="4">
    <source>
        <dbReference type="Proteomes" id="UP000308828"/>
    </source>
</evidence>
<feature type="compositionally biased region" description="Acidic residues" evidence="1">
    <location>
        <begin position="104"/>
        <end position="116"/>
    </location>
</feature>
<comment type="caution">
    <text evidence="3">The sequence shown here is derived from an EMBL/GenBank/DDBJ whole genome shotgun (WGS) entry which is preliminary data.</text>
</comment>
<accession>A0A4S8P9W3</accession>
<dbReference type="InterPro" id="IPR009273">
    <property type="entry name" value="DUF930"/>
</dbReference>
<keyword evidence="2" id="KW-0472">Membrane</keyword>
<feature type="region of interest" description="Disordered" evidence="1">
    <location>
        <begin position="104"/>
        <end position="240"/>
    </location>
</feature>
<gene>
    <name evidence="3" type="ORF">FAA97_00775</name>
</gene>
<protein>
    <submittedName>
        <fullName evidence="3">DUF930 domain-containing protein</fullName>
    </submittedName>
</protein>
<feature type="compositionally biased region" description="Pro residues" evidence="1">
    <location>
        <begin position="120"/>
        <end position="159"/>
    </location>
</feature>
<keyword evidence="2" id="KW-0812">Transmembrane</keyword>
<reference evidence="3 4" key="1">
    <citation type="submission" date="2019-04" db="EMBL/GenBank/DDBJ databases">
        <title>Genome sequence of strain shin9-1.</title>
        <authorList>
            <person name="Gao J."/>
            <person name="Sun J."/>
        </authorList>
    </citation>
    <scope>NUCLEOTIDE SEQUENCE [LARGE SCALE GENOMIC DNA]</scope>
    <source>
        <strain evidence="4">shin9-1</strain>
    </source>
</reference>
<name>A0A4S8P9W3_9HYPH</name>
<dbReference type="Pfam" id="PF06059">
    <property type="entry name" value="DUF930"/>
    <property type="match status" value="1"/>
</dbReference>
<organism evidence="3 4">
    <name type="scientific">Peteryoungia ipomoeae</name>
    <dbReference type="NCBI Taxonomy" id="1210932"/>
    <lineage>
        <taxon>Bacteria</taxon>
        <taxon>Pseudomonadati</taxon>
        <taxon>Pseudomonadota</taxon>
        <taxon>Alphaproteobacteria</taxon>
        <taxon>Hyphomicrobiales</taxon>
        <taxon>Rhizobiaceae</taxon>
        <taxon>Peteryoungia</taxon>
    </lineage>
</organism>
<keyword evidence="2" id="KW-1133">Transmembrane helix</keyword>
<proteinExistence type="predicted"/>
<sequence>MGFWWPAVAIERFLLEDRSKPLDPAGIRAYMRCMQDDGAAELKTRRETPMASLARRSRGGVILAASIFIHLLLLAPVLLFLTPPPQQAEPVESVSVELVPPPELEPEAEAQEEAEAQAEPPAPAEPPPEPEPQPVEEPPAEPVPPAEEQPVEEPPPAEEPPAEEAPAPSEPEPELPAGDTAPIPVLRPVVQFGERDSGTNLSREGAADGAPEGEAAETEETPEPDAPAEDPAAEAEDEPSLAAPELALPEADAAGYGAQDAPVETLSPSGETISVSAEEVREAALKPRDVARLFSTAISNDPLAMTAMGMMSRQERGDQLCGTELSQQLRHGRPGYVPYLLPILRIGESTVADVPLAAFQDIDGRWINIAVRCEVDADATRVVDFSLSVGAAVPRAEWRARGFPVQ</sequence>
<dbReference type="AlphaFoldDB" id="A0A4S8P9W3"/>
<evidence type="ECO:0000256" key="2">
    <source>
        <dbReference type="SAM" id="Phobius"/>
    </source>
</evidence>
<keyword evidence="4" id="KW-1185">Reference proteome</keyword>
<dbReference type="OrthoDB" id="9804158at2"/>